<evidence type="ECO:0000256" key="2">
    <source>
        <dbReference type="SAM" id="SignalP"/>
    </source>
</evidence>
<keyword evidence="4" id="KW-1185">Reference proteome</keyword>
<feature type="signal peptide" evidence="2">
    <location>
        <begin position="1"/>
        <end position="24"/>
    </location>
</feature>
<evidence type="ECO:0000313" key="4">
    <source>
        <dbReference type="Proteomes" id="UP001151582"/>
    </source>
</evidence>
<feature type="compositionally biased region" description="Polar residues" evidence="1">
    <location>
        <begin position="33"/>
        <end position="53"/>
    </location>
</feature>
<evidence type="ECO:0000313" key="3">
    <source>
        <dbReference type="EMBL" id="KAJ1982050.1"/>
    </source>
</evidence>
<reference evidence="3" key="1">
    <citation type="submission" date="2022-07" db="EMBL/GenBank/DDBJ databases">
        <title>Phylogenomic reconstructions and comparative analyses of Kickxellomycotina fungi.</title>
        <authorList>
            <person name="Reynolds N.K."/>
            <person name="Stajich J.E."/>
            <person name="Barry K."/>
            <person name="Grigoriev I.V."/>
            <person name="Crous P."/>
            <person name="Smith M.E."/>
        </authorList>
    </citation>
    <scope>NUCLEOTIDE SEQUENCE</scope>
    <source>
        <strain evidence="3">RSA 567</strain>
    </source>
</reference>
<sequence length="234" mass="24363">MRVAYSAWLLTGLLVASAVTLADAAPTRRRKSSTINRSNAPESPRNSGPPTRSKSQRPARAASSLPPTERMTPPALAAATTAPSDGNNLNGTFAPMLNVPLTFGSTEQTPSTTESEASISSSSAKNEEKSLPKAAAVDTDTPPTDPSSALGDTTVVEATIPTNAATTTFQPKDQATSAVNGVGSELSDPNPEGTWDKWSRRLANVNWHQVANIVGNGANLFNNVRSNGRPGIKA</sequence>
<comment type="caution">
    <text evidence="3">The sequence shown here is derived from an EMBL/GenBank/DDBJ whole genome shotgun (WGS) entry which is preliminary data.</text>
</comment>
<feature type="region of interest" description="Disordered" evidence="1">
    <location>
        <begin position="23"/>
        <end position="73"/>
    </location>
</feature>
<feature type="region of interest" description="Disordered" evidence="1">
    <location>
        <begin position="101"/>
        <end position="151"/>
    </location>
</feature>
<gene>
    <name evidence="3" type="ORF">H4R34_001857</name>
</gene>
<dbReference type="OrthoDB" id="10513897at2759"/>
<dbReference type="EMBL" id="JANBQB010000103">
    <property type="protein sequence ID" value="KAJ1982050.1"/>
    <property type="molecule type" value="Genomic_DNA"/>
</dbReference>
<name>A0A9W8B942_9FUNG</name>
<proteinExistence type="predicted"/>
<accession>A0A9W8B942</accession>
<dbReference type="Proteomes" id="UP001151582">
    <property type="component" value="Unassembled WGS sequence"/>
</dbReference>
<keyword evidence="2" id="KW-0732">Signal</keyword>
<protein>
    <submittedName>
        <fullName evidence="3">Uncharacterized protein</fullName>
    </submittedName>
</protein>
<feature type="chain" id="PRO_5040792687" evidence="2">
    <location>
        <begin position="25"/>
        <end position="234"/>
    </location>
</feature>
<feature type="compositionally biased region" description="Low complexity" evidence="1">
    <location>
        <begin position="105"/>
        <end position="124"/>
    </location>
</feature>
<dbReference type="AlphaFoldDB" id="A0A9W8B942"/>
<organism evidence="3 4">
    <name type="scientific">Dimargaris verticillata</name>
    <dbReference type="NCBI Taxonomy" id="2761393"/>
    <lineage>
        <taxon>Eukaryota</taxon>
        <taxon>Fungi</taxon>
        <taxon>Fungi incertae sedis</taxon>
        <taxon>Zoopagomycota</taxon>
        <taxon>Kickxellomycotina</taxon>
        <taxon>Dimargaritomycetes</taxon>
        <taxon>Dimargaritales</taxon>
        <taxon>Dimargaritaceae</taxon>
        <taxon>Dimargaris</taxon>
    </lineage>
</organism>
<evidence type="ECO:0000256" key="1">
    <source>
        <dbReference type="SAM" id="MobiDB-lite"/>
    </source>
</evidence>